<evidence type="ECO:0000256" key="1">
    <source>
        <dbReference type="SAM" id="MobiDB-lite"/>
    </source>
</evidence>
<name>A0A918CCL6_9DEIO</name>
<comment type="caution">
    <text evidence="2">The sequence shown here is derived from an EMBL/GenBank/DDBJ whole genome shotgun (WGS) entry which is preliminary data.</text>
</comment>
<proteinExistence type="predicted"/>
<feature type="compositionally biased region" description="Polar residues" evidence="1">
    <location>
        <begin position="1"/>
        <end position="16"/>
    </location>
</feature>
<sequence>MDSRASGNSTVKSGNVSGDLGMGELLEVERDGETERTGLSGRRHLEALTGTATVWRAGAFPGIHRPAGGRLHLS</sequence>
<feature type="compositionally biased region" description="Basic and acidic residues" evidence="1">
    <location>
        <begin position="27"/>
        <end position="36"/>
    </location>
</feature>
<accession>A0A918CCL6</accession>
<dbReference type="EMBL" id="BMQL01000018">
    <property type="protein sequence ID" value="GGR15955.1"/>
    <property type="molecule type" value="Genomic_DNA"/>
</dbReference>
<dbReference type="AlphaFoldDB" id="A0A918CCL6"/>
<reference evidence="2" key="2">
    <citation type="submission" date="2020-09" db="EMBL/GenBank/DDBJ databases">
        <authorList>
            <person name="Sun Q."/>
            <person name="Ohkuma M."/>
        </authorList>
    </citation>
    <scope>NUCLEOTIDE SEQUENCE</scope>
    <source>
        <strain evidence="2">JCM 31311</strain>
    </source>
</reference>
<dbReference type="Proteomes" id="UP000603865">
    <property type="component" value="Unassembled WGS sequence"/>
</dbReference>
<gene>
    <name evidence="2" type="ORF">GCM10008957_30870</name>
</gene>
<keyword evidence="3" id="KW-1185">Reference proteome</keyword>
<protein>
    <submittedName>
        <fullName evidence="2">Uncharacterized protein</fullName>
    </submittedName>
</protein>
<feature type="region of interest" description="Disordered" evidence="1">
    <location>
        <begin position="1"/>
        <end position="44"/>
    </location>
</feature>
<evidence type="ECO:0000313" key="3">
    <source>
        <dbReference type="Proteomes" id="UP000603865"/>
    </source>
</evidence>
<reference evidence="2" key="1">
    <citation type="journal article" date="2014" name="Int. J. Syst. Evol. Microbiol.">
        <title>Complete genome sequence of Corynebacterium casei LMG S-19264T (=DSM 44701T), isolated from a smear-ripened cheese.</title>
        <authorList>
            <consortium name="US DOE Joint Genome Institute (JGI-PGF)"/>
            <person name="Walter F."/>
            <person name="Albersmeier A."/>
            <person name="Kalinowski J."/>
            <person name="Ruckert C."/>
        </authorList>
    </citation>
    <scope>NUCLEOTIDE SEQUENCE</scope>
    <source>
        <strain evidence="2">JCM 31311</strain>
    </source>
</reference>
<evidence type="ECO:0000313" key="2">
    <source>
        <dbReference type="EMBL" id="GGR15955.1"/>
    </source>
</evidence>
<organism evidence="2 3">
    <name type="scientific">Deinococcus ruber</name>
    <dbReference type="NCBI Taxonomy" id="1848197"/>
    <lineage>
        <taxon>Bacteria</taxon>
        <taxon>Thermotogati</taxon>
        <taxon>Deinococcota</taxon>
        <taxon>Deinococci</taxon>
        <taxon>Deinococcales</taxon>
        <taxon>Deinococcaceae</taxon>
        <taxon>Deinococcus</taxon>
    </lineage>
</organism>